<dbReference type="InterPro" id="IPR027417">
    <property type="entry name" value="P-loop_NTPase"/>
</dbReference>
<evidence type="ECO:0000256" key="1">
    <source>
        <dbReference type="ARBA" id="ARBA00004651"/>
    </source>
</evidence>
<dbReference type="STRING" id="1440774.Y900_028415"/>
<dbReference type="InterPro" id="IPR023837">
    <property type="entry name" value="EccCb-like_Actinobacteria"/>
</dbReference>
<keyword evidence="14" id="KW-1185">Reference proteome</keyword>
<keyword evidence="8 11" id="KW-0472">Membrane</keyword>
<evidence type="ECO:0000313" key="14">
    <source>
        <dbReference type="Proteomes" id="UP000022835"/>
    </source>
</evidence>
<dbReference type="PROSITE" id="PS50901">
    <property type="entry name" value="FTSK"/>
    <property type="match status" value="2"/>
</dbReference>
<feature type="binding site" evidence="9">
    <location>
        <begin position="511"/>
        <end position="518"/>
    </location>
    <ligand>
        <name>ATP</name>
        <dbReference type="ChEBI" id="CHEBI:30616"/>
    </ligand>
</feature>
<evidence type="ECO:0000256" key="7">
    <source>
        <dbReference type="ARBA" id="ARBA00022989"/>
    </source>
</evidence>
<evidence type="ECO:0000256" key="5">
    <source>
        <dbReference type="ARBA" id="ARBA00022741"/>
    </source>
</evidence>
<protein>
    <submittedName>
        <fullName evidence="13">Secretion protein EccB</fullName>
    </submittedName>
</protein>
<dbReference type="InterPro" id="IPR002543">
    <property type="entry name" value="FtsK_dom"/>
</dbReference>
<keyword evidence="2" id="KW-1003">Cell membrane</keyword>
<dbReference type="RefSeq" id="WP_036348498.1">
    <property type="nucleotide sequence ID" value="NZ_JALN02000002.1"/>
</dbReference>
<dbReference type="eggNOG" id="COG1674">
    <property type="taxonomic scope" value="Bacteria"/>
</dbReference>
<keyword evidence="5 9" id="KW-0547">Nucleotide-binding</keyword>
<evidence type="ECO:0000313" key="13">
    <source>
        <dbReference type="EMBL" id="KDE97197.1"/>
    </source>
</evidence>
<evidence type="ECO:0000256" key="10">
    <source>
        <dbReference type="SAM" id="MobiDB-lite"/>
    </source>
</evidence>
<feature type="domain" description="FtsK" evidence="12">
    <location>
        <begin position="488"/>
        <end position="690"/>
    </location>
</feature>
<dbReference type="Gene3D" id="3.40.50.300">
    <property type="entry name" value="P-loop containing nucleotide triphosphate hydrolases"/>
    <property type="match status" value="4"/>
</dbReference>
<accession>A0A064CEM2</accession>
<feature type="domain" description="FtsK" evidence="12">
    <location>
        <begin position="862"/>
        <end position="1062"/>
    </location>
</feature>
<dbReference type="SUPFAM" id="SSF52540">
    <property type="entry name" value="P-loop containing nucleoside triphosphate hydrolases"/>
    <property type="match status" value="2"/>
</dbReference>
<reference evidence="13" key="1">
    <citation type="submission" date="2014-05" db="EMBL/GenBank/DDBJ databases">
        <title>Genome sequence of Mycobacterium aromaticivorans strain JS19b1T (= DSM 45407T).</title>
        <authorList>
            <person name="Kwak Y."/>
            <person name="Park G.-S."/>
            <person name="Li Q.X."/>
            <person name="Lee S.-E."/>
            <person name="Shin J.-H."/>
        </authorList>
    </citation>
    <scope>NUCLEOTIDE SEQUENCE [LARGE SCALE GENOMIC DNA]</scope>
    <source>
        <strain evidence="13">JS19b1</strain>
    </source>
</reference>
<dbReference type="GO" id="GO:0005886">
    <property type="term" value="C:plasma membrane"/>
    <property type="evidence" value="ECO:0007669"/>
    <property type="project" value="UniProtKB-SubCell"/>
</dbReference>
<evidence type="ECO:0000256" key="2">
    <source>
        <dbReference type="ARBA" id="ARBA00022475"/>
    </source>
</evidence>
<dbReference type="GO" id="GO:0005524">
    <property type="term" value="F:ATP binding"/>
    <property type="evidence" value="ECO:0007669"/>
    <property type="project" value="UniProtKB-UniRule"/>
</dbReference>
<name>A0A064CEM2_9MYCO</name>
<evidence type="ECO:0000256" key="4">
    <source>
        <dbReference type="ARBA" id="ARBA00022737"/>
    </source>
</evidence>
<keyword evidence="3 11" id="KW-0812">Transmembrane</keyword>
<evidence type="ECO:0000256" key="9">
    <source>
        <dbReference type="PROSITE-ProRule" id="PRU00289"/>
    </source>
</evidence>
<keyword evidence="4" id="KW-0677">Repeat</keyword>
<dbReference type="Proteomes" id="UP000022835">
    <property type="component" value="Unassembled WGS sequence"/>
</dbReference>
<dbReference type="EMBL" id="JALN02000002">
    <property type="protein sequence ID" value="KDE97197.1"/>
    <property type="molecule type" value="Genomic_DNA"/>
</dbReference>
<dbReference type="InterPro" id="IPR050206">
    <property type="entry name" value="FtsK/SpoIIIE/SftA"/>
</dbReference>
<feature type="binding site" evidence="9">
    <location>
        <begin position="880"/>
        <end position="887"/>
    </location>
    <ligand>
        <name>ATP</name>
        <dbReference type="ChEBI" id="CHEBI:30616"/>
    </ligand>
</feature>
<keyword evidence="6 9" id="KW-0067">ATP-binding</keyword>
<dbReference type="Pfam" id="PF01580">
    <property type="entry name" value="FtsK_SpoIIIE"/>
    <property type="match status" value="2"/>
</dbReference>
<comment type="caution">
    <text evidence="13">The sequence shown here is derived from an EMBL/GenBank/DDBJ whole genome shotgun (WGS) entry which is preliminary data.</text>
</comment>
<feature type="transmembrane region" description="Helical" evidence="11">
    <location>
        <begin position="40"/>
        <end position="60"/>
    </location>
</feature>
<proteinExistence type="predicted"/>
<feature type="region of interest" description="Disordered" evidence="10">
    <location>
        <begin position="1"/>
        <end position="21"/>
    </location>
</feature>
<evidence type="ECO:0000256" key="8">
    <source>
        <dbReference type="ARBA" id="ARBA00023136"/>
    </source>
</evidence>
<gene>
    <name evidence="13" type="ORF">Y900_028415</name>
</gene>
<evidence type="ECO:0000256" key="6">
    <source>
        <dbReference type="ARBA" id="ARBA00022840"/>
    </source>
</evidence>
<sequence>MKQGFVRPKPTPPPGSDLKPQPIKLLTPLKVPPPEGKSPWLIVVGILVIGLVGGMVAVSFASGARTFNGVGAIFPVFSILGIGAMLFGGRFSGGNQQMSRGKLDALRARFLLVLDEMRDRVSDAADKLDGNYRWYHPPADTLIAQAGGPRMWERNPNGKDTWFGVARVGVGMTSLTEGGAITFSEPDDMPTEVELEPATGKALQEFVRYQSVAYGTPALISLLVEPGYRITGEREATLGLMRAILAQLAFFHGPDHLQLVVVTDDVSEWEWVKWLPHNGNPRQIDGAGPARMVYTSVSEFADSQFTDAVRRAGAFVPRHAGSRDAVAPMPHTVVISDIASGSWYSVMTSTGVQGWTFFDIRGGVPACQDERGTRTLRLKEDGVIDAVPRDGNWAPDAQDGFQFFAITDQLERFEAEQLAQQIARSRIAEPYEDIGDDLSDFKRPRDILSYYGINDPAAIDFDALWGPHRDINAPENLRVPFGVRADNGELVFVDMKDMNQGGDGPHGVMSGTTGSGKTTAIRTVILALIVGHPPENLQMILADCKGGAGVKPFEGTPHVPHIITDLEDDQVLMDRFITAMWGEIARRKQVCNSVGADDAYEYNQIRDERAARGEYLEPLPRLLVVLDEFKEAFRIKPDLPEVLDQIGRQGRSLWVHQLLASQDIDARAEKLLENVGYRLVLRQNTSASASAAGVPQAVNLPREVGVGYMRTGSADELTRFRAESLWRDYRRPGADNDDVIEATSSSEKYLEPQLFTTSWVPLPEHLSEHTPVEISVAPDSVEDQDDEDAALRKPKVGPVILDQLRSYNFKPQVLWQPPLDVPHTIDQIVNMHLGRRWDENYAATPDLVFPIGIVDRPYKQDQHPLLVNTTSDGANQLVVGVRSAGKTTTLQTLICAAAMTHSPEQVQFYCLALSSRALDTVAGLPHVGGVAGALDEDGIRRTISEMLELLERRQRSFPACGISSMQDLRDRKFRGVPGAVPDDPFGDVYLVVDNYAALTAEASTIRNKDLLSAQIQKLVGEGSSFGIHVIISVGRDIDLPPRMRGAWPQRVELKLQGPEDAKLLRGKLTDAVPSGKPGRGMVAQNYVRLGAEEEGLHTLIARPALRGTPDTEFRSDSVVEAVRRAADKYRPAPRVRQLPMNVTLAELHTRAQREQHAGMAWAINERDELVGLEKDSPFLIITGREDCGRTNALSAIMREIARVYAPGASAAVPDPRDTRPPAQVWLVNPRRELLRILGKDYLERFTYRNDEIGPWATQLNGILTARLPESGLDVDASLERRWSGPEIFLIIDDADRLPFGFDAPLRDLVPSANAAADVGLRIIYARRFGGWAGSDRADPLLGAMKQANAPLLVMDSDGEEGFVRGRWKGHPMPVGRGFLMSTGESGLYVQVGHDTSPEAGAN</sequence>
<dbReference type="CDD" id="cd01127">
    <property type="entry name" value="TrwB_TraG_TraD_VirD4"/>
    <property type="match status" value="1"/>
</dbReference>
<dbReference type="NCBIfam" id="TIGR03925">
    <property type="entry name" value="T7SS_EccC_b"/>
    <property type="match status" value="1"/>
</dbReference>
<dbReference type="GO" id="GO:0003677">
    <property type="term" value="F:DNA binding"/>
    <property type="evidence" value="ECO:0007669"/>
    <property type="project" value="InterPro"/>
</dbReference>
<evidence type="ECO:0000256" key="11">
    <source>
        <dbReference type="SAM" id="Phobius"/>
    </source>
</evidence>
<dbReference type="PANTHER" id="PTHR22683">
    <property type="entry name" value="SPORULATION PROTEIN RELATED"/>
    <property type="match status" value="1"/>
</dbReference>
<dbReference type="InterPro" id="IPR023836">
    <property type="entry name" value="EccCa-like_Actinobacteria"/>
</dbReference>
<dbReference type="NCBIfam" id="TIGR03924">
    <property type="entry name" value="T7SS_EccC_a"/>
    <property type="match status" value="1"/>
</dbReference>
<organism evidence="13 14">
    <name type="scientific">Mycolicibacterium aromaticivorans JS19b1 = JCM 16368</name>
    <dbReference type="NCBI Taxonomy" id="1440774"/>
    <lineage>
        <taxon>Bacteria</taxon>
        <taxon>Bacillati</taxon>
        <taxon>Actinomycetota</taxon>
        <taxon>Actinomycetes</taxon>
        <taxon>Mycobacteriales</taxon>
        <taxon>Mycobacteriaceae</taxon>
        <taxon>Mycolicibacterium</taxon>
    </lineage>
</organism>
<dbReference type="PANTHER" id="PTHR22683:SF1">
    <property type="entry name" value="TYPE VII SECRETION SYSTEM PROTEIN ESSC"/>
    <property type="match status" value="1"/>
</dbReference>
<dbReference type="OrthoDB" id="9807790at2"/>
<keyword evidence="7 11" id="KW-1133">Transmembrane helix</keyword>
<evidence type="ECO:0000259" key="12">
    <source>
        <dbReference type="PROSITE" id="PS50901"/>
    </source>
</evidence>
<comment type="subcellular location">
    <subcellularLocation>
        <location evidence="1">Cell membrane</location>
        <topology evidence="1">Multi-pass membrane protein</topology>
    </subcellularLocation>
</comment>
<evidence type="ECO:0000256" key="3">
    <source>
        <dbReference type="ARBA" id="ARBA00022692"/>
    </source>
</evidence>
<feature type="transmembrane region" description="Helical" evidence="11">
    <location>
        <begin position="67"/>
        <end position="88"/>
    </location>
</feature>